<evidence type="ECO:0008006" key="3">
    <source>
        <dbReference type="Google" id="ProtNLM"/>
    </source>
</evidence>
<organism evidence="1 2">
    <name type="scientific">Acinetobacter calcoaceticus</name>
    <dbReference type="NCBI Taxonomy" id="471"/>
    <lineage>
        <taxon>Bacteria</taxon>
        <taxon>Pseudomonadati</taxon>
        <taxon>Pseudomonadota</taxon>
        <taxon>Gammaproteobacteria</taxon>
        <taxon>Moraxellales</taxon>
        <taxon>Moraxellaceae</taxon>
        <taxon>Acinetobacter</taxon>
        <taxon>Acinetobacter calcoaceticus/baumannii complex</taxon>
    </lineage>
</organism>
<dbReference type="Proteomes" id="UP000294963">
    <property type="component" value="Unassembled WGS sequence"/>
</dbReference>
<comment type="caution">
    <text evidence="1">The sequence shown here is derived from an EMBL/GenBank/DDBJ whole genome shotgun (WGS) entry which is preliminary data.</text>
</comment>
<dbReference type="OrthoDB" id="9806994at2"/>
<accession>A0A4R1XKV2</accession>
<dbReference type="AlphaFoldDB" id="A0A4R1XKV2"/>
<evidence type="ECO:0000313" key="2">
    <source>
        <dbReference type="Proteomes" id="UP000294963"/>
    </source>
</evidence>
<sequence>MARLTKLDKMTESQKKELVKDYREASVDTEFPPEVISLVYHLSLPWLQKKRCEGGGIPFTKPSAKTVLYKKQDVLQYMDDNRLKHTG</sequence>
<keyword evidence="2" id="KW-1185">Reference proteome</keyword>
<name>A0A4R1XKV2_ACICA</name>
<proteinExistence type="predicted"/>
<evidence type="ECO:0000313" key="1">
    <source>
        <dbReference type="EMBL" id="TCM62345.1"/>
    </source>
</evidence>
<protein>
    <recommendedName>
        <fullName evidence="3">DNA-binding protein</fullName>
    </recommendedName>
</protein>
<dbReference type="EMBL" id="SLVJ01000025">
    <property type="protein sequence ID" value="TCM62345.1"/>
    <property type="molecule type" value="Genomic_DNA"/>
</dbReference>
<gene>
    <name evidence="1" type="ORF">EC844_12573</name>
</gene>
<reference evidence="1 2" key="1">
    <citation type="submission" date="2019-03" db="EMBL/GenBank/DDBJ databases">
        <title>Genomic analyses of the natural microbiome of Caenorhabditis elegans.</title>
        <authorList>
            <person name="Samuel B."/>
        </authorList>
    </citation>
    <scope>NUCLEOTIDE SEQUENCE [LARGE SCALE GENOMIC DNA]</scope>
    <source>
        <strain evidence="1 2">JUb89</strain>
    </source>
</reference>